<dbReference type="SMART" id="SM00387">
    <property type="entry name" value="HATPase_c"/>
    <property type="match status" value="1"/>
</dbReference>
<dbReference type="InterPro" id="IPR036890">
    <property type="entry name" value="HATPase_C_sf"/>
</dbReference>
<feature type="transmembrane region" description="Helical" evidence="1">
    <location>
        <begin position="25"/>
        <end position="47"/>
    </location>
</feature>
<feature type="transmembrane region" description="Helical" evidence="1">
    <location>
        <begin position="581"/>
        <end position="600"/>
    </location>
</feature>
<name>A0AAW9KUP8_9ACTO</name>
<keyword evidence="3" id="KW-0547">Nucleotide-binding</keyword>
<accession>A0AAW9KUP8</accession>
<gene>
    <name evidence="3" type="ORF">QU665_02490</name>
</gene>
<dbReference type="GO" id="GO:0005524">
    <property type="term" value="F:ATP binding"/>
    <property type="evidence" value="ECO:0007669"/>
    <property type="project" value="UniProtKB-KW"/>
</dbReference>
<dbReference type="CDD" id="cd16917">
    <property type="entry name" value="HATPase_UhpB-NarQ-NarX-like"/>
    <property type="match status" value="1"/>
</dbReference>
<protein>
    <submittedName>
        <fullName evidence="3">ATP-binding protein</fullName>
    </submittedName>
</protein>
<keyword evidence="1" id="KW-0812">Transmembrane</keyword>
<feature type="transmembrane region" description="Helical" evidence="1">
    <location>
        <begin position="134"/>
        <end position="152"/>
    </location>
</feature>
<feature type="domain" description="Histidine kinase/HSP90-like ATPase" evidence="2">
    <location>
        <begin position="319"/>
        <end position="417"/>
    </location>
</feature>
<feature type="transmembrane region" description="Helical" evidence="1">
    <location>
        <begin position="556"/>
        <end position="574"/>
    </location>
</feature>
<organism evidence="3 4">
    <name type="scientific">Actinomyces oris</name>
    <dbReference type="NCBI Taxonomy" id="544580"/>
    <lineage>
        <taxon>Bacteria</taxon>
        <taxon>Bacillati</taxon>
        <taxon>Actinomycetota</taxon>
        <taxon>Actinomycetes</taxon>
        <taxon>Actinomycetales</taxon>
        <taxon>Actinomycetaceae</taxon>
        <taxon>Actinomyces</taxon>
    </lineage>
</organism>
<dbReference type="Gene3D" id="3.30.565.10">
    <property type="entry name" value="Histidine kinase-like ATPase, C-terminal domain"/>
    <property type="match status" value="1"/>
</dbReference>
<dbReference type="SUPFAM" id="SSF55874">
    <property type="entry name" value="ATPase domain of HSP90 chaperone/DNA topoisomerase II/histidine kinase"/>
    <property type="match status" value="1"/>
</dbReference>
<keyword evidence="1" id="KW-0472">Membrane</keyword>
<keyword evidence="3" id="KW-0067">ATP-binding</keyword>
<reference evidence="3 4" key="1">
    <citation type="submission" date="2023-06" db="EMBL/GenBank/DDBJ databases">
        <title>Actinomyces orist ORNL 0101 HMT-893 genome.</title>
        <authorList>
            <person name="Johnston C.D."/>
            <person name="Chen T."/>
            <person name="Dewhirst F.E."/>
        </authorList>
    </citation>
    <scope>NUCLEOTIDE SEQUENCE [LARGE SCALE GENOMIC DNA]</scope>
    <source>
        <strain evidence="3 4">ORNL 0101</strain>
    </source>
</reference>
<dbReference type="AlphaFoldDB" id="A0AAW9KUP8"/>
<dbReference type="Pfam" id="PF02518">
    <property type="entry name" value="HATPase_c"/>
    <property type="match status" value="1"/>
</dbReference>
<dbReference type="RefSeq" id="WP_322911572.1">
    <property type="nucleotide sequence ID" value="NZ_JAXBCZ010000001.1"/>
</dbReference>
<sequence length="778" mass="83459">MTDRLGGDAERVSSPGEYRLHVRRLVALFAGLGVLEIGILSGPTVYLTEGVNPVTAALLLAPIVVLAVVIAGVAAGTIYLRRCGRPRRDLLRRADRLLAGLLAALLGVYVAVACVLAATRLLPIAAPGDALARMHPMLGWYFVIAAAGAVVLTRRWRFIFVVALAPLLLMVNATAIGELQFVSVEDVMLDMATNLATIGALTWLLRLAETSDASGAQQRAQAVELAARQANTRAQHEANSFIHDHILSALIAVANGLPDRTALRGSARQALDSLSTETAVASPVAARALLNDVAGRVGFMAGEIRTDVVLSCEHEIPSEVAQAITEATLEAVRNSLHHAGSDDAPVTRTVTLTSDACGVTIEVNDNGRGFDPAVAGRGRHGVSGSIIARMQDVGGRATVDSAPGEGACVTLRWRPVRGKADQQRPERDAAQNEVASWERSLSASMEAAGACAIAAGLVGVHVVMVAYECAAHSYWHWPLAALSFIALLLPTILLLKTWPDALLPRWLARLTVIVIAAVNFLVLPQITTTGWPGYASWCTGAGNDLSCGLLMRGRPVYAWAGSAATTLATAYWVISTGRPLFMIFTYMLGHYFTLASWHGVAHLSTRATTQIAATQRETARLQAQQRAHKEADRIMTSRMASVRQRVTPLLTQIAKGRAPTPELRSQAYLLEAELRDEIRAPFFTGTSIVTSAQAARRRGTEVILLDDSGDNVTIDDQARANAVNYVTKLLDFTQSNRVVIRLNPPRRLTLLTIVADDTRYRLDRQGELIAESAGGQMN</sequence>
<keyword evidence="1" id="KW-1133">Transmembrane helix</keyword>
<feature type="transmembrane region" description="Helical" evidence="1">
    <location>
        <begin position="187"/>
        <end position="205"/>
    </location>
</feature>
<dbReference type="InterPro" id="IPR003594">
    <property type="entry name" value="HATPase_dom"/>
</dbReference>
<evidence type="ECO:0000256" key="1">
    <source>
        <dbReference type="SAM" id="Phobius"/>
    </source>
</evidence>
<feature type="transmembrane region" description="Helical" evidence="1">
    <location>
        <begin position="507"/>
        <end position="527"/>
    </location>
</feature>
<proteinExistence type="predicted"/>
<feature type="transmembrane region" description="Helical" evidence="1">
    <location>
        <begin position="473"/>
        <end position="495"/>
    </location>
</feature>
<dbReference type="EMBL" id="JAXBCZ010000001">
    <property type="protein sequence ID" value="MEA1303960.1"/>
    <property type="molecule type" value="Genomic_DNA"/>
</dbReference>
<comment type="caution">
    <text evidence="3">The sequence shown here is derived from an EMBL/GenBank/DDBJ whole genome shotgun (WGS) entry which is preliminary data.</text>
</comment>
<feature type="transmembrane region" description="Helical" evidence="1">
    <location>
        <begin position="159"/>
        <end position="181"/>
    </location>
</feature>
<feature type="transmembrane region" description="Helical" evidence="1">
    <location>
        <begin position="101"/>
        <end position="122"/>
    </location>
</feature>
<evidence type="ECO:0000259" key="2">
    <source>
        <dbReference type="SMART" id="SM00387"/>
    </source>
</evidence>
<dbReference type="Proteomes" id="UP001289581">
    <property type="component" value="Unassembled WGS sequence"/>
</dbReference>
<evidence type="ECO:0000313" key="4">
    <source>
        <dbReference type="Proteomes" id="UP001289581"/>
    </source>
</evidence>
<feature type="transmembrane region" description="Helical" evidence="1">
    <location>
        <begin position="447"/>
        <end position="467"/>
    </location>
</feature>
<evidence type="ECO:0000313" key="3">
    <source>
        <dbReference type="EMBL" id="MEA1303960.1"/>
    </source>
</evidence>
<keyword evidence="4" id="KW-1185">Reference proteome</keyword>
<feature type="transmembrane region" description="Helical" evidence="1">
    <location>
        <begin position="59"/>
        <end position="80"/>
    </location>
</feature>